<feature type="transmembrane region" description="Helical" evidence="6">
    <location>
        <begin position="317"/>
        <end position="337"/>
    </location>
</feature>
<feature type="transmembrane region" description="Helical" evidence="6">
    <location>
        <begin position="377"/>
        <end position="396"/>
    </location>
</feature>
<feature type="region of interest" description="Disordered" evidence="5">
    <location>
        <begin position="616"/>
        <end position="636"/>
    </location>
</feature>
<dbReference type="CDD" id="cd07042">
    <property type="entry name" value="STAS_SulP_like_sulfate_transporter"/>
    <property type="match status" value="1"/>
</dbReference>
<dbReference type="PANTHER" id="PTHR11814">
    <property type="entry name" value="SULFATE TRANSPORTER"/>
    <property type="match status" value="1"/>
</dbReference>
<dbReference type="GO" id="GO:0008271">
    <property type="term" value="F:secondary active sulfate transmembrane transporter activity"/>
    <property type="evidence" value="ECO:0007669"/>
    <property type="project" value="InterPro"/>
</dbReference>
<dbReference type="PROSITE" id="PS01130">
    <property type="entry name" value="SLC26A"/>
    <property type="match status" value="1"/>
</dbReference>
<dbReference type="Proteomes" id="UP000286134">
    <property type="component" value="Unassembled WGS sequence"/>
</dbReference>
<dbReference type="STRING" id="212602.A0A420HQ63"/>
<feature type="transmembrane region" description="Helical" evidence="6">
    <location>
        <begin position="200"/>
        <end position="228"/>
    </location>
</feature>
<dbReference type="NCBIfam" id="TIGR00815">
    <property type="entry name" value="sulP"/>
    <property type="match status" value="1"/>
</dbReference>
<feature type="transmembrane region" description="Helical" evidence="6">
    <location>
        <begin position="248"/>
        <end position="265"/>
    </location>
</feature>
<dbReference type="EMBL" id="MCFK01005920">
    <property type="protein sequence ID" value="RKF59580.1"/>
    <property type="molecule type" value="Genomic_DNA"/>
</dbReference>
<feature type="transmembrane region" description="Helical" evidence="6">
    <location>
        <begin position="285"/>
        <end position="305"/>
    </location>
</feature>
<keyword evidence="3 6" id="KW-1133">Transmembrane helix</keyword>
<keyword evidence="2 6" id="KW-0812">Transmembrane</keyword>
<keyword evidence="4 6" id="KW-0472">Membrane</keyword>
<dbReference type="InterPro" id="IPR018045">
    <property type="entry name" value="S04_transporter_CS"/>
</dbReference>
<comment type="caution">
    <text evidence="8">The sequence shown here is derived from an EMBL/GenBank/DDBJ whole genome shotgun (WGS) entry which is preliminary data.</text>
</comment>
<evidence type="ECO:0000313" key="9">
    <source>
        <dbReference type="Proteomes" id="UP000286134"/>
    </source>
</evidence>
<evidence type="ECO:0000256" key="6">
    <source>
        <dbReference type="SAM" id="Phobius"/>
    </source>
</evidence>
<feature type="transmembrane region" description="Helical" evidence="6">
    <location>
        <begin position="170"/>
        <end position="188"/>
    </location>
</feature>
<name>A0A420HQ63_9PEZI</name>
<evidence type="ECO:0000256" key="1">
    <source>
        <dbReference type="ARBA" id="ARBA00004141"/>
    </source>
</evidence>
<evidence type="ECO:0000256" key="3">
    <source>
        <dbReference type="ARBA" id="ARBA00022989"/>
    </source>
</evidence>
<feature type="compositionally biased region" description="Polar residues" evidence="5">
    <location>
        <begin position="627"/>
        <end position="636"/>
    </location>
</feature>
<sequence>MVRKIDRIRDKILEGLGTETHKQNKNLDVNIKGAPLFSSQTAWLYVEEEPHVGDWIRKKTPKSKDLSNYVQSIFPFTHWILNYSIPWFLGDLVAGITIGAVVVPQGMAYSVLAGIPPQYGLYSSLIGVLIYWLFATSKDISIGPIAIMSVLVGKVVSEAKITNPDVPGHVIASALTLVSGFIIAIIGLTRCGWVIELIPLVSIAAFTTGSAISITIGQIPGLLGITGLDKNTAPYQLLIKIFKNTHKIKLDAAIGLSSFFLLYFLRSTCKLAAKKFPSQEKRIFFFSTLRTVFVIMLFTMISWLLNRNHRSNPLFGILSTVPSGFSAASVPVINMSIIKGFAGKIPVSIILLVIEHVAVAKIFGSINSYVICPSQEMVAIGVTNILASFIGGFAATGSFSRTAIGSKAGVRTPFAGVITAIEVLLAILVLPAVFFYIPFSTLSAVIIHSVLDLVTTPSTVYHLWRVSPLEVPIFFTGIVVTVFSSIENGLYVTTGISFIILIIRFVKAKGAFLGMVKTYMATSESIVSDETKNFLSLNNKITDSITESTAGLSSRYIFPALDYSDGNNPEIKLQHPKPGIFVYRFSQDLNYLSASHYFSQLTKHIYANTQRTNQDIYSKPGDRPWNDPTQMKTSSNPIKKPTLRAIILDFSAVNYVDFTSMQQLVDIRNQLDLYASPETVDWHFSNVNNRWTKRALIASGFGYPSNPSENIQKWKPIFGIAQISNRDGSIRSDSKFYNDLLTESSNQPNSNEIYDLERRNSPCLAVVGGLNYPFFHTDLMTAWLSACVEVPNDQEKI</sequence>
<dbReference type="InterPro" id="IPR002645">
    <property type="entry name" value="STAS_dom"/>
</dbReference>
<feature type="transmembrane region" description="Helical" evidence="6">
    <location>
        <begin position="119"/>
        <end position="135"/>
    </location>
</feature>
<evidence type="ECO:0000256" key="2">
    <source>
        <dbReference type="ARBA" id="ARBA00022692"/>
    </source>
</evidence>
<evidence type="ECO:0000256" key="5">
    <source>
        <dbReference type="SAM" id="MobiDB-lite"/>
    </source>
</evidence>
<dbReference type="PROSITE" id="PS50801">
    <property type="entry name" value="STAS"/>
    <property type="match status" value="1"/>
</dbReference>
<feature type="transmembrane region" description="Helical" evidence="6">
    <location>
        <begin position="489"/>
        <end position="506"/>
    </location>
</feature>
<feature type="transmembrane region" description="Helical" evidence="6">
    <location>
        <begin position="408"/>
        <end position="427"/>
    </location>
</feature>
<evidence type="ECO:0000259" key="7">
    <source>
        <dbReference type="PROSITE" id="PS50801"/>
    </source>
</evidence>
<dbReference type="SUPFAM" id="SSF52091">
    <property type="entry name" value="SpoIIaa-like"/>
    <property type="match status" value="1"/>
</dbReference>
<dbReference type="AlphaFoldDB" id="A0A420HQ63"/>
<dbReference type="FunFam" id="3.30.750.24:FF:000024">
    <property type="entry name" value="Sulfate permease 2"/>
    <property type="match status" value="1"/>
</dbReference>
<feature type="transmembrane region" description="Helical" evidence="6">
    <location>
        <begin position="349"/>
        <end position="371"/>
    </location>
</feature>
<keyword evidence="9" id="KW-1185">Reference proteome</keyword>
<comment type="subcellular location">
    <subcellularLocation>
        <location evidence="1">Membrane</location>
        <topology evidence="1">Multi-pass membrane protein</topology>
    </subcellularLocation>
</comment>
<reference evidence="8 9" key="1">
    <citation type="journal article" date="2018" name="BMC Genomics">
        <title>Comparative genome analyses reveal sequence features reflecting distinct modes of host-adaptation between dicot and monocot powdery mildew.</title>
        <authorList>
            <person name="Wu Y."/>
            <person name="Ma X."/>
            <person name="Pan Z."/>
            <person name="Kale S.D."/>
            <person name="Song Y."/>
            <person name="King H."/>
            <person name="Zhang Q."/>
            <person name="Presley C."/>
            <person name="Deng X."/>
            <person name="Wei C.I."/>
            <person name="Xiao S."/>
        </authorList>
    </citation>
    <scope>NUCLEOTIDE SEQUENCE [LARGE SCALE GENOMIC DNA]</scope>
    <source>
        <strain evidence="8">UMSG2</strain>
    </source>
</reference>
<dbReference type="InterPro" id="IPR011547">
    <property type="entry name" value="SLC26A/SulP_dom"/>
</dbReference>
<organism evidence="8 9">
    <name type="scientific">Erysiphe neolycopersici</name>
    <dbReference type="NCBI Taxonomy" id="212602"/>
    <lineage>
        <taxon>Eukaryota</taxon>
        <taxon>Fungi</taxon>
        <taxon>Dikarya</taxon>
        <taxon>Ascomycota</taxon>
        <taxon>Pezizomycotina</taxon>
        <taxon>Leotiomycetes</taxon>
        <taxon>Erysiphales</taxon>
        <taxon>Erysiphaceae</taxon>
        <taxon>Erysiphe</taxon>
    </lineage>
</organism>
<protein>
    <submittedName>
        <fullName evidence="8">Sulfate permease 2</fullName>
    </submittedName>
</protein>
<feature type="domain" description="STAS" evidence="7">
    <location>
        <begin position="578"/>
        <end position="701"/>
    </location>
</feature>
<dbReference type="Pfam" id="PF01740">
    <property type="entry name" value="STAS"/>
    <property type="match status" value="1"/>
</dbReference>
<dbReference type="InterPro" id="IPR036513">
    <property type="entry name" value="STAS_dom_sf"/>
</dbReference>
<dbReference type="InterPro" id="IPR001902">
    <property type="entry name" value="SLC26A/SulP_fam"/>
</dbReference>
<dbReference type="Gene3D" id="3.30.750.24">
    <property type="entry name" value="STAS domain"/>
    <property type="match status" value="1"/>
</dbReference>
<proteinExistence type="predicted"/>
<dbReference type="Pfam" id="PF00916">
    <property type="entry name" value="Sulfate_transp"/>
    <property type="match status" value="1"/>
</dbReference>
<evidence type="ECO:0000256" key="4">
    <source>
        <dbReference type="ARBA" id="ARBA00023136"/>
    </source>
</evidence>
<accession>A0A420HQ63</accession>
<dbReference type="OrthoDB" id="288203at2759"/>
<evidence type="ECO:0000313" key="8">
    <source>
        <dbReference type="EMBL" id="RKF59580.1"/>
    </source>
</evidence>
<dbReference type="GO" id="GO:0016020">
    <property type="term" value="C:membrane"/>
    <property type="evidence" value="ECO:0007669"/>
    <property type="project" value="UniProtKB-SubCell"/>
</dbReference>
<gene>
    <name evidence="8" type="ORF">OnM2_059055</name>
</gene>